<dbReference type="InterPro" id="IPR006638">
    <property type="entry name" value="Elp3/MiaA/NifB-like_rSAM"/>
</dbReference>
<evidence type="ECO:0000256" key="3">
    <source>
        <dbReference type="ARBA" id="ARBA00022723"/>
    </source>
</evidence>
<dbReference type="Gene3D" id="3.80.30.20">
    <property type="entry name" value="tm_1862 like domain"/>
    <property type="match status" value="1"/>
</dbReference>
<organism evidence="8">
    <name type="scientific">hydrothermal vent metagenome</name>
    <dbReference type="NCBI Taxonomy" id="652676"/>
    <lineage>
        <taxon>unclassified sequences</taxon>
        <taxon>metagenomes</taxon>
        <taxon>ecological metagenomes</taxon>
    </lineage>
</organism>
<dbReference type="PROSITE" id="PS51332">
    <property type="entry name" value="B12_BINDING"/>
    <property type="match status" value="1"/>
</dbReference>
<dbReference type="Gene3D" id="3.40.50.280">
    <property type="entry name" value="Cobalamin-binding domain"/>
    <property type="match status" value="1"/>
</dbReference>
<dbReference type="PROSITE" id="PS51918">
    <property type="entry name" value="RADICAL_SAM"/>
    <property type="match status" value="1"/>
</dbReference>
<dbReference type="SUPFAM" id="SSF102114">
    <property type="entry name" value="Radical SAM enzymes"/>
    <property type="match status" value="1"/>
</dbReference>
<dbReference type="EMBL" id="UOFZ01000080">
    <property type="protein sequence ID" value="VAX12983.1"/>
    <property type="molecule type" value="Genomic_DNA"/>
</dbReference>
<dbReference type="SFLD" id="SFLDS00029">
    <property type="entry name" value="Radical_SAM"/>
    <property type="match status" value="1"/>
</dbReference>
<dbReference type="GO" id="GO:0031419">
    <property type="term" value="F:cobalamin binding"/>
    <property type="evidence" value="ECO:0007669"/>
    <property type="project" value="InterPro"/>
</dbReference>
<dbReference type="PANTHER" id="PTHR43409">
    <property type="entry name" value="ANAEROBIC MAGNESIUM-PROTOPORPHYRIN IX MONOMETHYL ESTER CYCLASE-RELATED"/>
    <property type="match status" value="1"/>
</dbReference>
<accession>A0A3B1BLF1</accession>
<dbReference type="InterPro" id="IPR036724">
    <property type="entry name" value="Cobalamin-bd_sf"/>
</dbReference>
<dbReference type="Pfam" id="PF04055">
    <property type="entry name" value="Radical_SAM"/>
    <property type="match status" value="1"/>
</dbReference>
<dbReference type="InterPro" id="IPR034466">
    <property type="entry name" value="Methyltransferase_Class_B"/>
</dbReference>
<evidence type="ECO:0000256" key="5">
    <source>
        <dbReference type="ARBA" id="ARBA00023014"/>
    </source>
</evidence>
<dbReference type="SMART" id="SM00729">
    <property type="entry name" value="Elp3"/>
    <property type="match status" value="1"/>
</dbReference>
<dbReference type="GO" id="GO:0003824">
    <property type="term" value="F:catalytic activity"/>
    <property type="evidence" value="ECO:0007669"/>
    <property type="project" value="InterPro"/>
</dbReference>
<dbReference type="InterPro" id="IPR058240">
    <property type="entry name" value="rSAM_sf"/>
</dbReference>
<protein>
    <submittedName>
        <fullName evidence="8">Fe-S protein, radical SAM family</fullName>
    </submittedName>
</protein>
<dbReference type="SFLD" id="SFLDG01123">
    <property type="entry name" value="methyltransferase_(Class_B)"/>
    <property type="match status" value="1"/>
</dbReference>
<keyword evidence="4" id="KW-0408">Iron</keyword>
<comment type="cofactor">
    <cofactor evidence="1">
        <name>[4Fe-4S] cluster</name>
        <dbReference type="ChEBI" id="CHEBI:49883"/>
    </cofactor>
</comment>
<dbReference type="InterPro" id="IPR006158">
    <property type="entry name" value="Cobalamin-bd"/>
</dbReference>
<keyword evidence="5" id="KW-0411">Iron-sulfur</keyword>
<evidence type="ECO:0000313" key="8">
    <source>
        <dbReference type="EMBL" id="VAX12983.1"/>
    </source>
</evidence>
<feature type="domain" description="B12-binding" evidence="6">
    <location>
        <begin position="4"/>
        <end position="135"/>
    </location>
</feature>
<dbReference type="GO" id="GO:0051539">
    <property type="term" value="F:4 iron, 4 sulfur cluster binding"/>
    <property type="evidence" value="ECO:0007669"/>
    <property type="project" value="UniProtKB-KW"/>
</dbReference>
<dbReference type="AlphaFoldDB" id="A0A3B1BLF1"/>
<dbReference type="GO" id="GO:0046872">
    <property type="term" value="F:metal ion binding"/>
    <property type="evidence" value="ECO:0007669"/>
    <property type="project" value="UniProtKB-KW"/>
</dbReference>
<keyword evidence="2" id="KW-0949">S-adenosyl-L-methionine</keyword>
<reference evidence="8" key="1">
    <citation type="submission" date="2018-06" db="EMBL/GenBank/DDBJ databases">
        <authorList>
            <person name="Zhirakovskaya E."/>
        </authorList>
    </citation>
    <scope>NUCLEOTIDE SEQUENCE</scope>
</reference>
<gene>
    <name evidence="8" type="ORF">MNBD_GAMMA24-93</name>
</gene>
<evidence type="ECO:0000256" key="1">
    <source>
        <dbReference type="ARBA" id="ARBA00001966"/>
    </source>
</evidence>
<evidence type="ECO:0000256" key="2">
    <source>
        <dbReference type="ARBA" id="ARBA00022691"/>
    </source>
</evidence>
<evidence type="ECO:0000256" key="4">
    <source>
        <dbReference type="ARBA" id="ARBA00023004"/>
    </source>
</evidence>
<proteinExistence type="predicted"/>
<evidence type="ECO:0000259" key="6">
    <source>
        <dbReference type="PROSITE" id="PS51332"/>
    </source>
</evidence>
<dbReference type="InterPro" id="IPR023404">
    <property type="entry name" value="rSAM_horseshoe"/>
</dbReference>
<keyword evidence="3" id="KW-0479">Metal-binding</keyword>
<dbReference type="CDD" id="cd02068">
    <property type="entry name" value="radical_SAM_B12_BD"/>
    <property type="match status" value="1"/>
</dbReference>
<dbReference type="InterPro" id="IPR051198">
    <property type="entry name" value="BchE-like"/>
</dbReference>
<dbReference type="InterPro" id="IPR007197">
    <property type="entry name" value="rSAM"/>
</dbReference>
<sequence length="529" mass="60591">MSRTGSSVVLIGFQDQGNLGLGYLASVLKRNDYNVLIIDVKTNSDDILQSIRRNEPILVGFSLIFQYYLSKFSFLASFLRARGVNCHFTIGGHYPSLCYEETLQQIPELDSVVLFEGEQTLLELVQCLSNKKTWHDVNGIAYHTNNESITLNTLRPLVDDLNLLPFPYRPFTEKKVLGKSIQPMLATRGCPHNCAFCSIQEYYQRAPGKRVRRRSPANVVEEMKQLYDERNAEIFLFQDDDFPIIGKAGRRWIYNFIDELDRNELIGKIIWKISCRADEIDASLFSLMRDAGLYLVYLGLESGAESGLVELNKRVKVSDNLRAVEILKSIDLMYGYGFMMFEPNSTFNSIRENAEFLRKIVGDGSAGVIYCKMLPYAGTPIEQSLKLTGRLRGTLSQPDYDFLDKKLNLYYKNLNELLGSWVTGPDAISNYLNMLWHEVAVLQHLFPEVRGLKEYVVSLQDITKKINNKIIMIILSSSTSYEKQDFLNEKGDEMQREGREVIDELLDRRNMFIYYNKETLISSLSSHAA</sequence>
<dbReference type="Pfam" id="PF02310">
    <property type="entry name" value="B12-binding"/>
    <property type="match status" value="1"/>
</dbReference>
<name>A0A3B1BLF1_9ZZZZ</name>
<feature type="domain" description="Radical SAM core" evidence="7">
    <location>
        <begin position="176"/>
        <end position="413"/>
    </location>
</feature>
<dbReference type="SUPFAM" id="SSF52242">
    <property type="entry name" value="Cobalamin (vitamin B12)-binding domain"/>
    <property type="match status" value="1"/>
</dbReference>
<dbReference type="SFLD" id="SFLDG01082">
    <property type="entry name" value="B12-binding_domain_containing"/>
    <property type="match status" value="1"/>
</dbReference>
<evidence type="ECO:0000259" key="7">
    <source>
        <dbReference type="PROSITE" id="PS51918"/>
    </source>
</evidence>